<dbReference type="SUPFAM" id="SSF54427">
    <property type="entry name" value="NTF2-like"/>
    <property type="match status" value="1"/>
</dbReference>
<protein>
    <recommendedName>
        <fullName evidence="3">Ester cyclase</fullName>
    </recommendedName>
</protein>
<dbReference type="InterPro" id="IPR032710">
    <property type="entry name" value="NTF2-like_dom_sf"/>
</dbReference>
<reference evidence="1 2" key="1">
    <citation type="journal article" date="2019" name="Int. J. Syst. Evol. Microbiol.">
        <title>The Global Catalogue of Microorganisms (GCM) 10K type strain sequencing project: providing services to taxonomists for standard genome sequencing and annotation.</title>
        <authorList>
            <consortium name="The Broad Institute Genomics Platform"/>
            <consortium name="The Broad Institute Genome Sequencing Center for Infectious Disease"/>
            <person name="Wu L."/>
            <person name="Ma J."/>
        </authorList>
    </citation>
    <scope>NUCLEOTIDE SEQUENCE [LARGE SCALE GENOMIC DNA]</scope>
    <source>
        <strain evidence="1 2">JCM 14322</strain>
    </source>
</reference>
<dbReference type="Pfam" id="PF07366">
    <property type="entry name" value="SnoaL"/>
    <property type="match status" value="1"/>
</dbReference>
<name>A0ABN2MAK4_9MICO</name>
<evidence type="ECO:0000313" key="1">
    <source>
        <dbReference type="EMBL" id="GAA1817331.1"/>
    </source>
</evidence>
<sequence>MRRLVVEVMVGGDFDALPELVTPEEVEPMRRWIEPFRVSFPDIHMEIVTVVVEGDTVAAYFRCSGTHFGPWRGHEPTGARFENVDELYFFRVTGGRLHDMVSVEDNQSRLFQLGL</sequence>
<dbReference type="EMBL" id="BAAANJ010000015">
    <property type="protein sequence ID" value="GAA1817331.1"/>
    <property type="molecule type" value="Genomic_DNA"/>
</dbReference>
<evidence type="ECO:0008006" key="3">
    <source>
        <dbReference type="Google" id="ProtNLM"/>
    </source>
</evidence>
<dbReference type="Proteomes" id="UP001500002">
    <property type="component" value="Unassembled WGS sequence"/>
</dbReference>
<dbReference type="InterPro" id="IPR009959">
    <property type="entry name" value="Cyclase_SnoaL-like"/>
</dbReference>
<accession>A0ABN2MAK4</accession>
<evidence type="ECO:0000313" key="2">
    <source>
        <dbReference type="Proteomes" id="UP001500002"/>
    </source>
</evidence>
<dbReference type="Gene3D" id="3.10.450.50">
    <property type="match status" value="1"/>
</dbReference>
<proteinExistence type="predicted"/>
<organism evidence="1 2">
    <name type="scientific">Agromyces neolithicus</name>
    <dbReference type="NCBI Taxonomy" id="269420"/>
    <lineage>
        <taxon>Bacteria</taxon>
        <taxon>Bacillati</taxon>
        <taxon>Actinomycetota</taxon>
        <taxon>Actinomycetes</taxon>
        <taxon>Micrococcales</taxon>
        <taxon>Microbacteriaceae</taxon>
        <taxon>Agromyces</taxon>
    </lineage>
</organism>
<keyword evidence="2" id="KW-1185">Reference proteome</keyword>
<gene>
    <name evidence="1" type="ORF">GCM10009749_29110</name>
</gene>
<comment type="caution">
    <text evidence="1">The sequence shown here is derived from an EMBL/GenBank/DDBJ whole genome shotgun (WGS) entry which is preliminary data.</text>
</comment>